<feature type="non-terminal residue" evidence="2">
    <location>
        <position position="533"/>
    </location>
</feature>
<gene>
    <name evidence="2" type="ORF">K466DRAFT_507641</name>
</gene>
<dbReference type="Proteomes" id="UP000308197">
    <property type="component" value="Unassembled WGS sequence"/>
</dbReference>
<reference evidence="2 3" key="1">
    <citation type="journal article" date="2019" name="Nat. Ecol. Evol.">
        <title>Megaphylogeny resolves global patterns of mushroom evolution.</title>
        <authorList>
            <person name="Varga T."/>
            <person name="Krizsan K."/>
            <person name="Foldi C."/>
            <person name="Dima B."/>
            <person name="Sanchez-Garcia M."/>
            <person name="Sanchez-Ramirez S."/>
            <person name="Szollosi G.J."/>
            <person name="Szarkandi J.G."/>
            <person name="Papp V."/>
            <person name="Albert L."/>
            <person name="Andreopoulos W."/>
            <person name="Angelini C."/>
            <person name="Antonin V."/>
            <person name="Barry K.W."/>
            <person name="Bougher N.L."/>
            <person name="Buchanan P."/>
            <person name="Buyck B."/>
            <person name="Bense V."/>
            <person name="Catcheside P."/>
            <person name="Chovatia M."/>
            <person name="Cooper J."/>
            <person name="Damon W."/>
            <person name="Desjardin D."/>
            <person name="Finy P."/>
            <person name="Geml J."/>
            <person name="Haridas S."/>
            <person name="Hughes K."/>
            <person name="Justo A."/>
            <person name="Karasinski D."/>
            <person name="Kautmanova I."/>
            <person name="Kiss B."/>
            <person name="Kocsube S."/>
            <person name="Kotiranta H."/>
            <person name="LaButti K.M."/>
            <person name="Lechner B.E."/>
            <person name="Liimatainen K."/>
            <person name="Lipzen A."/>
            <person name="Lukacs Z."/>
            <person name="Mihaltcheva S."/>
            <person name="Morgado L.N."/>
            <person name="Niskanen T."/>
            <person name="Noordeloos M.E."/>
            <person name="Ohm R.A."/>
            <person name="Ortiz-Santana B."/>
            <person name="Ovrebo C."/>
            <person name="Racz N."/>
            <person name="Riley R."/>
            <person name="Savchenko A."/>
            <person name="Shiryaev A."/>
            <person name="Soop K."/>
            <person name="Spirin V."/>
            <person name="Szebenyi C."/>
            <person name="Tomsovsky M."/>
            <person name="Tulloss R.E."/>
            <person name="Uehling J."/>
            <person name="Grigoriev I.V."/>
            <person name="Vagvolgyi C."/>
            <person name="Papp T."/>
            <person name="Martin F.M."/>
            <person name="Miettinen O."/>
            <person name="Hibbett D.S."/>
            <person name="Nagy L.G."/>
        </authorList>
    </citation>
    <scope>NUCLEOTIDE SEQUENCE [LARGE SCALE GENOMIC DNA]</scope>
    <source>
        <strain evidence="2 3">HHB13444</strain>
    </source>
</reference>
<organism evidence="2 3">
    <name type="scientific">Polyporus arcularius HHB13444</name>
    <dbReference type="NCBI Taxonomy" id="1314778"/>
    <lineage>
        <taxon>Eukaryota</taxon>
        <taxon>Fungi</taxon>
        <taxon>Dikarya</taxon>
        <taxon>Basidiomycota</taxon>
        <taxon>Agaricomycotina</taxon>
        <taxon>Agaricomycetes</taxon>
        <taxon>Polyporales</taxon>
        <taxon>Polyporaceae</taxon>
        <taxon>Polyporus</taxon>
    </lineage>
</organism>
<dbReference type="STRING" id="1314778.A0A5C3NXI4"/>
<name>A0A5C3NXI4_9APHY</name>
<dbReference type="EMBL" id="ML212702">
    <property type="protein sequence ID" value="TFK78213.1"/>
    <property type="molecule type" value="Genomic_DNA"/>
</dbReference>
<evidence type="ECO:0000313" key="3">
    <source>
        <dbReference type="Proteomes" id="UP000308197"/>
    </source>
</evidence>
<dbReference type="AlphaFoldDB" id="A0A5C3NXI4"/>
<protein>
    <submittedName>
        <fullName evidence="2">Uncharacterized protein</fullName>
    </submittedName>
</protein>
<evidence type="ECO:0000256" key="1">
    <source>
        <dbReference type="SAM" id="MobiDB-lite"/>
    </source>
</evidence>
<accession>A0A5C3NXI4</accession>
<proteinExistence type="predicted"/>
<feature type="region of interest" description="Disordered" evidence="1">
    <location>
        <begin position="1"/>
        <end position="63"/>
    </location>
</feature>
<dbReference type="PANTHER" id="PTHR46579">
    <property type="entry name" value="F5/8 TYPE C DOMAIN-CONTAINING PROTEIN-RELATED"/>
    <property type="match status" value="1"/>
</dbReference>
<evidence type="ECO:0000313" key="2">
    <source>
        <dbReference type="EMBL" id="TFK78213.1"/>
    </source>
</evidence>
<keyword evidence="3" id="KW-1185">Reference proteome</keyword>
<dbReference type="InParanoid" id="A0A5C3NXI4"/>
<sequence>MDFDDDSGYLSNSADYSRTPVPDRDVSPHVRSTPEPDEPSTPSRNRSASGSPPPSADQSIDDSRLPEQSALIDLTSDSPSFAPAFDEHPCIRLAYMHAVIDHVFKHAPVLTAEDRLKDELTLLRMSLPGGLPELPRKPAVCLRTATWRLGLNIDDFIELRPICDVCFKTYSHDDIESLVSPRCTVPRCKGVIYEEAAGKRTAAGPDGEHRLKREPKKQVPYSPILKILPRFLLRQDFVSALDTSTNDEDRVNDGYMYDIQDAKAYRATKLDHKQVYSPDGTVSDVKAFAGPMHTLRSVKFGLSLTINLDWFGVTENRPHSVGAIYISFNNLDRSVRYLQRNVHLITVIPGPTEPSLEQLNHILEPIVVEMKTLYAGVSVTVKGLRLPQELHAGLECHTSDVPASSKLKGTASHSHKTHLCGCCYITQEELDTLAAYDIHNFKLRDDWEMLSASFKAKECTSKAARKRVLDSTGKRYSIFDELPGWLPVKSSAYDFMHNFYGLSAHMFKEILIAGYLLDADDWRKLQDVVNSIQ</sequence>
<dbReference type="PANTHER" id="PTHR46579:SF2">
    <property type="entry name" value="C2H2-TYPE DOMAIN-CONTAINING PROTEIN"/>
    <property type="match status" value="1"/>
</dbReference>
<feature type="compositionally biased region" description="Basic and acidic residues" evidence="1">
    <location>
        <begin position="21"/>
        <end position="34"/>
    </location>
</feature>